<dbReference type="Proteomes" id="UP000198517">
    <property type="component" value="Unassembled WGS sequence"/>
</dbReference>
<proteinExistence type="predicted"/>
<reference evidence="1 2" key="1">
    <citation type="submission" date="2016-10" db="EMBL/GenBank/DDBJ databases">
        <authorList>
            <person name="de Groot N.N."/>
        </authorList>
    </citation>
    <scope>NUCLEOTIDE SEQUENCE [LARGE SCALE GENOMIC DNA]</scope>
    <source>
        <strain evidence="1 2">DSM 24015</strain>
    </source>
</reference>
<dbReference type="RefSeq" id="WP_092737904.1">
    <property type="nucleotide sequence ID" value="NZ_FNAS01000023.1"/>
</dbReference>
<dbReference type="AlphaFoldDB" id="A0A1G7FI98"/>
<name>A0A1G7FI98_9FLAO</name>
<keyword evidence="2" id="KW-1185">Reference proteome</keyword>
<accession>A0A1G7FI98</accession>
<protein>
    <submittedName>
        <fullName evidence="1">Uncharacterized protein</fullName>
    </submittedName>
</protein>
<sequence>MKQFYKQLLADFEQKKNRYTDAGLMPLRIIDLYNGQDTNPEYFDILTLPALYISMRADYAAEPATLSVEVKLLYEQLRNTSSIGLNRDEALAFFEMANITDGILKEIETPETGRLLLLSEGMDLDPTVTDIYQFSYQCAYYGKEKTRQKETLPGSIDDIRTKTGLFKGLL</sequence>
<gene>
    <name evidence="1" type="ORF">SAMN05421544_12311</name>
</gene>
<organism evidence="1 2">
    <name type="scientific">Riemerella columbipharyngis</name>
    <dbReference type="NCBI Taxonomy" id="1071918"/>
    <lineage>
        <taxon>Bacteria</taxon>
        <taxon>Pseudomonadati</taxon>
        <taxon>Bacteroidota</taxon>
        <taxon>Flavobacteriia</taxon>
        <taxon>Flavobacteriales</taxon>
        <taxon>Weeksellaceae</taxon>
        <taxon>Riemerella</taxon>
    </lineage>
</organism>
<dbReference type="EMBL" id="FNAS01000023">
    <property type="protein sequence ID" value="SDE75582.1"/>
    <property type="molecule type" value="Genomic_DNA"/>
</dbReference>
<dbReference type="OrthoDB" id="1352582at2"/>
<evidence type="ECO:0000313" key="1">
    <source>
        <dbReference type="EMBL" id="SDE75582.1"/>
    </source>
</evidence>
<dbReference type="STRING" id="1071918.SAMN05421544_12311"/>
<evidence type="ECO:0000313" key="2">
    <source>
        <dbReference type="Proteomes" id="UP000198517"/>
    </source>
</evidence>